<dbReference type="InterPro" id="IPR029044">
    <property type="entry name" value="Nucleotide-diphossugar_trans"/>
</dbReference>
<dbReference type="KEGG" id="parq:DSM112329_00814"/>
<name>A0AAU7AQZ3_9ACTN</name>
<sequence length="476" mass="52419">MPTRRLIISPLPGVAPAWAFGAIGPATTVVSVFSDLEGDAGPAGLLRLATDRALLRRLQADAFYLPHRDPSEVSAAWLTWELGRLVADLDVDELWFPAGARGEPAHVLTAEAARALRGRFRRVVYADVAWASAPTVTEVLAATRWAPPAVPRQHRLDGAQVAARRAALGAEPSSVAVEAHEWTWDLPVAGLEPGPLAMLPRAGPGRTDGPLISVLTRTRGDRPQPLRRTLDSLAEQTSRDFELLLIRPPGLTLDAEVARLPTWLQEQTRQVADGGGRLGAILNDGLREARGRYFVTLDDDDETLPNWVETFAALDARSPGRVLRTASVKKFLDGSGEDEGFPLEFDLIDHLKRFRSPVSGLAYPLGGLAGGELLFDEDLEVFEDWDYLLRAAQLFGVADAPVVTSHKLVWPQLANTGTDYSYDVWRRCRREVMDKCDAAPLLLDVGAAREVRDLRARLDAAREEIQRLRRTERERD</sequence>
<dbReference type="Gene3D" id="3.40.50.10320">
    <property type="entry name" value="LmbE-like"/>
    <property type="match status" value="1"/>
</dbReference>
<evidence type="ECO:0000313" key="2">
    <source>
        <dbReference type="EMBL" id="XAY03988.1"/>
    </source>
</evidence>
<dbReference type="InterPro" id="IPR001173">
    <property type="entry name" value="Glyco_trans_2-like"/>
</dbReference>
<evidence type="ECO:0000259" key="1">
    <source>
        <dbReference type="Pfam" id="PF00535"/>
    </source>
</evidence>
<dbReference type="Pfam" id="PF00535">
    <property type="entry name" value="Glycos_transf_2"/>
    <property type="match status" value="1"/>
</dbReference>
<protein>
    <recommendedName>
        <fullName evidence="1">Glycosyltransferase 2-like domain-containing protein</fullName>
    </recommendedName>
</protein>
<dbReference type="SUPFAM" id="SSF53448">
    <property type="entry name" value="Nucleotide-diphospho-sugar transferases"/>
    <property type="match status" value="1"/>
</dbReference>
<feature type="domain" description="Glycosyltransferase 2-like" evidence="1">
    <location>
        <begin position="223"/>
        <end position="313"/>
    </location>
</feature>
<dbReference type="CDD" id="cd00761">
    <property type="entry name" value="Glyco_tranf_GTA_type"/>
    <property type="match status" value="1"/>
</dbReference>
<dbReference type="Gene3D" id="3.90.550.10">
    <property type="entry name" value="Spore Coat Polysaccharide Biosynthesis Protein SpsA, Chain A"/>
    <property type="match status" value="1"/>
</dbReference>
<accession>A0AAU7AQZ3</accession>
<reference evidence="2" key="1">
    <citation type="submission" date="2022-12" db="EMBL/GenBank/DDBJ databases">
        <title>Paraconexibacter alkalitolerans sp. nov. and Baekduia alba sp. nov., isolated from soil and emended description of the genera Paraconexibacter (Chun et al., 2020) and Baekduia (An et al., 2020).</title>
        <authorList>
            <person name="Vieira S."/>
            <person name="Huber K.J."/>
            <person name="Geppert A."/>
            <person name="Wolf J."/>
            <person name="Neumann-Schaal M."/>
            <person name="Muesken M."/>
            <person name="Overmann J."/>
        </authorList>
    </citation>
    <scope>NUCLEOTIDE SEQUENCE</scope>
    <source>
        <strain evidence="2">AEG42_29</strain>
    </source>
</reference>
<organism evidence="2">
    <name type="scientific">Paraconexibacter sp. AEG42_29</name>
    <dbReference type="NCBI Taxonomy" id="2997339"/>
    <lineage>
        <taxon>Bacteria</taxon>
        <taxon>Bacillati</taxon>
        <taxon>Actinomycetota</taxon>
        <taxon>Thermoleophilia</taxon>
        <taxon>Solirubrobacterales</taxon>
        <taxon>Paraconexibacteraceae</taxon>
        <taxon>Paraconexibacter</taxon>
    </lineage>
</organism>
<proteinExistence type="predicted"/>
<gene>
    <name evidence="2" type="ORF">DSM112329_00814</name>
</gene>
<dbReference type="EMBL" id="CP114014">
    <property type="protein sequence ID" value="XAY03988.1"/>
    <property type="molecule type" value="Genomic_DNA"/>
</dbReference>
<dbReference type="AlphaFoldDB" id="A0AAU7AQZ3"/>
<dbReference type="InterPro" id="IPR024078">
    <property type="entry name" value="LmbE-like_dom_sf"/>
</dbReference>